<dbReference type="RefSeq" id="WP_017336587.1">
    <property type="nucleotide sequence ID" value="NZ_CP010945.1"/>
</dbReference>
<name>A0A0K1QMQ2_PSEFL</name>
<dbReference type="EMBL" id="CP010945">
    <property type="protein sequence ID" value="AKV06720.1"/>
    <property type="molecule type" value="Genomic_DNA"/>
</dbReference>
<sequence length="111" mass="12809">MLFVKNYLLEEVSKKLAEVFGDMSIAINADETYLNSVVVNDEGKQVVDYSESLSWAIMEKVQENELPAFNDEYAGIFFKRWTFDKNDRVTELDIADLNKAGRVVVESYRNK</sequence>
<organism evidence="1 2">
    <name type="scientific">Pseudomonas fluorescens NCIMB 11764</name>
    <dbReference type="NCBI Taxonomy" id="1221522"/>
    <lineage>
        <taxon>Bacteria</taxon>
        <taxon>Pseudomonadati</taxon>
        <taxon>Pseudomonadota</taxon>
        <taxon>Gammaproteobacteria</taxon>
        <taxon>Pseudomonadales</taxon>
        <taxon>Pseudomonadaceae</taxon>
        <taxon>Pseudomonas</taxon>
    </lineage>
</organism>
<evidence type="ECO:0000313" key="1">
    <source>
        <dbReference type="EMBL" id="AKV06720.1"/>
    </source>
</evidence>
<proteinExistence type="predicted"/>
<accession>A0A0K1QMQ2</accession>
<protein>
    <submittedName>
        <fullName evidence="1">Uncharacterized protein</fullName>
    </submittedName>
</protein>
<reference evidence="1 2" key="1">
    <citation type="journal article" date="2012" name="J. Bacteriol.">
        <title>Draft genome sequence of the cyanide-utilizing bacterium Pseudomonas fluorescens strain NCIMB 11764.</title>
        <authorList>
            <person name="Vilo C.A."/>
            <person name="Benedik M.J."/>
            <person name="Kunz D.A."/>
            <person name="Dong Q."/>
        </authorList>
    </citation>
    <scope>NUCLEOTIDE SEQUENCE [LARGE SCALE GENOMIC DNA]</scope>
    <source>
        <strain evidence="1 2">NCIMB 11764</strain>
    </source>
</reference>
<dbReference type="AlphaFoldDB" id="A0A0K1QMQ2"/>
<evidence type="ECO:0000313" key="2">
    <source>
        <dbReference type="Proteomes" id="UP000017175"/>
    </source>
</evidence>
<dbReference type="Proteomes" id="UP000017175">
    <property type="component" value="Chromosome"/>
</dbReference>
<gene>
    <name evidence="1" type="ORF">B723_10015</name>
</gene>